<dbReference type="InterPro" id="IPR042099">
    <property type="entry name" value="ANL_N_sf"/>
</dbReference>
<dbReference type="RefSeq" id="WP_200341284.1">
    <property type="nucleotide sequence ID" value="NZ_NRRL01000034.1"/>
</dbReference>
<dbReference type="PANTHER" id="PTHR43767:SF1">
    <property type="entry name" value="NONRIBOSOMAL PEPTIDE SYNTHASE PES1 (EUROFUNG)-RELATED"/>
    <property type="match status" value="1"/>
</dbReference>
<keyword evidence="3" id="KW-0436">Ligase</keyword>
<comment type="caution">
    <text evidence="3">The sequence shown here is derived from an EMBL/GenBank/DDBJ whole genome shotgun (WGS) entry which is preliminary data.</text>
</comment>
<feature type="domain" description="AMP-binding enzyme C-terminal" evidence="2">
    <location>
        <begin position="435"/>
        <end position="510"/>
    </location>
</feature>
<sequence>MIKHLADLARRHAETAGDRTALVDRRGAMTYADLADLVGRVAAGYRARGLRPGDRVAIYLDKQRETVAAMLGCLLARCVFVPVNPVLKPRQVDHILHDSGARLLVTARTRWTSLADCDSAPWNLDAAVLVDGLDGGSRPPESDWARLLDTDGETGWRASDAALETDLAAIFYTSGSTGRPKGVVLTNRNLLVGALSVAEYLGNTQEDVILAALPLSFDAGFSQLSTGLAAGASIVLHNYLLARDVPKACARHGVTGLTAVPPLWFQLVEAKWDDASRANLRYFANTGGHMPRATLHRLRQLFPNAAPYLMYGLTEAFRSTYLPPAEVDRRPDSIGKAIPNAEILVVGADGARCDPGEVGELVHRGPLVAHGYWNDPERTARRFRPAPATDAGTGRPEIAVWSGDLVKTDAEGFLYFVGRGDDMIKTMGYRVSPAEVEEIALAQPGVAEAAAFGVPHPDKGQAIMLALVASLSSQLQTADVIAAAQRDLPNFMIPTACITEAELPRNANGKIDRKALSDRYKNHFTPADSHAPGA</sequence>
<dbReference type="Pfam" id="PF13193">
    <property type="entry name" value="AMP-binding_C"/>
    <property type="match status" value="1"/>
</dbReference>
<dbReference type="InterPro" id="IPR025110">
    <property type="entry name" value="AMP-bd_C"/>
</dbReference>
<evidence type="ECO:0000259" key="1">
    <source>
        <dbReference type="Pfam" id="PF00501"/>
    </source>
</evidence>
<dbReference type="InterPro" id="IPR020845">
    <property type="entry name" value="AMP-binding_CS"/>
</dbReference>
<keyword evidence="4" id="KW-1185">Reference proteome</keyword>
<dbReference type="InterPro" id="IPR017529">
    <property type="entry name" value="AcylCoA_ligase_PEP_1"/>
</dbReference>
<dbReference type="SUPFAM" id="SSF56801">
    <property type="entry name" value="Acetyl-CoA synthetase-like"/>
    <property type="match status" value="1"/>
</dbReference>
<gene>
    <name evidence="3" type="ORF">CKO28_13055</name>
</gene>
<dbReference type="Pfam" id="PF00501">
    <property type="entry name" value="AMP-binding"/>
    <property type="match status" value="1"/>
</dbReference>
<protein>
    <submittedName>
        <fullName evidence="3">Acyl-CoA ligase (AMP-forming), exosortase A system-associated</fullName>
    </submittedName>
</protein>
<dbReference type="InterPro" id="IPR000873">
    <property type="entry name" value="AMP-dep_synth/lig_dom"/>
</dbReference>
<dbReference type="EMBL" id="NRRL01000034">
    <property type="protein sequence ID" value="MBK1668960.1"/>
    <property type="molecule type" value="Genomic_DNA"/>
</dbReference>
<dbReference type="Proteomes" id="UP001296873">
    <property type="component" value="Unassembled WGS sequence"/>
</dbReference>
<dbReference type="InterPro" id="IPR050237">
    <property type="entry name" value="ATP-dep_AMP-bd_enzyme"/>
</dbReference>
<dbReference type="Gene3D" id="3.40.50.12780">
    <property type="entry name" value="N-terminal domain of ligase-like"/>
    <property type="match status" value="1"/>
</dbReference>
<evidence type="ECO:0000313" key="4">
    <source>
        <dbReference type="Proteomes" id="UP001296873"/>
    </source>
</evidence>
<feature type="domain" description="AMP-dependent synthetase/ligase" evidence="1">
    <location>
        <begin position="10"/>
        <end position="373"/>
    </location>
</feature>
<dbReference type="Gene3D" id="3.30.300.30">
    <property type="match status" value="1"/>
</dbReference>
<accession>A0ABS1DHU8</accession>
<dbReference type="PROSITE" id="PS00455">
    <property type="entry name" value="AMP_BINDING"/>
    <property type="match status" value="1"/>
</dbReference>
<proteinExistence type="predicted"/>
<name>A0ABS1DHU8_9PROT</name>
<evidence type="ECO:0000259" key="2">
    <source>
        <dbReference type="Pfam" id="PF13193"/>
    </source>
</evidence>
<dbReference type="PANTHER" id="PTHR43767">
    <property type="entry name" value="LONG-CHAIN-FATTY-ACID--COA LIGASE"/>
    <property type="match status" value="1"/>
</dbReference>
<dbReference type="NCBIfam" id="TIGR03098">
    <property type="entry name" value="ligase_PEP_1"/>
    <property type="match status" value="1"/>
</dbReference>
<reference evidence="3 4" key="1">
    <citation type="journal article" date="2020" name="Microorganisms">
        <title>Osmotic Adaptation and Compatible Solute Biosynthesis of Phototrophic Bacteria as Revealed from Genome Analyses.</title>
        <authorList>
            <person name="Imhoff J.F."/>
            <person name="Rahn T."/>
            <person name="Kunzel S."/>
            <person name="Keller A."/>
            <person name="Neulinger S.C."/>
        </authorList>
    </citation>
    <scope>NUCLEOTIDE SEQUENCE [LARGE SCALE GENOMIC DNA]</scope>
    <source>
        <strain evidence="3 4">DSM 9895</strain>
    </source>
</reference>
<evidence type="ECO:0000313" key="3">
    <source>
        <dbReference type="EMBL" id="MBK1668960.1"/>
    </source>
</evidence>
<dbReference type="InterPro" id="IPR045851">
    <property type="entry name" value="AMP-bd_C_sf"/>
</dbReference>
<dbReference type="GO" id="GO:0016874">
    <property type="term" value="F:ligase activity"/>
    <property type="evidence" value="ECO:0007669"/>
    <property type="project" value="UniProtKB-KW"/>
</dbReference>
<organism evidence="3 4">
    <name type="scientific">Rhodovibrio sodomensis</name>
    <dbReference type="NCBI Taxonomy" id="1088"/>
    <lineage>
        <taxon>Bacteria</taxon>
        <taxon>Pseudomonadati</taxon>
        <taxon>Pseudomonadota</taxon>
        <taxon>Alphaproteobacteria</taxon>
        <taxon>Rhodospirillales</taxon>
        <taxon>Rhodovibrionaceae</taxon>
        <taxon>Rhodovibrio</taxon>
    </lineage>
</organism>